<organism evidence="2 3">
    <name type="scientific">Pseudomonas zhanjiangensis</name>
    <dbReference type="NCBI Taxonomy" id="3239015"/>
    <lineage>
        <taxon>Bacteria</taxon>
        <taxon>Pseudomonadati</taxon>
        <taxon>Pseudomonadota</taxon>
        <taxon>Gammaproteobacteria</taxon>
        <taxon>Pseudomonadales</taxon>
        <taxon>Pseudomonadaceae</taxon>
        <taxon>Pseudomonas</taxon>
    </lineage>
</organism>
<evidence type="ECO:0008006" key="4">
    <source>
        <dbReference type="Google" id="ProtNLM"/>
    </source>
</evidence>
<keyword evidence="1" id="KW-1133">Transmembrane helix</keyword>
<keyword evidence="3" id="KW-1185">Reference proteome</keyword>
<sequence>MSPLVITLLIVSGIAILILIAFVNQMVEKNKLEKARLKADLSDRVRRCANVCEAIPGQLMTAPLKLLLSRLQLQLLERLLALDKGSADIRSRLEELRQLVDQGESIAVRNPVQPILTEAQAKEVRFQLENLHGQITRAAQEALLPGKEAKQWVGEIRHMLVQVHLELFANLGQQGLQQNHPGQARLAFERGVQFLRKQPDPARYQAQLKQFEGQLARANALVLNSNTPSADAEDSSELTEGLKALESEEDWKKKNIYD</sequence>
<accession>A0ABV3YVB4</accession>
<proteinExistence type="predicted"/>
<feature type="transmembrane region" description="Helical" evidence="1">
    <location>
        <begin position="6"/>
        <end position="27"/>
    </location>
</feature>
<keyword evidence="1" id="KW-0812">Transmembrane</keyword>
<gene>
    <name evidence="2" type="ORF">AB5S05_14535</name>
</gene>
<protein>
    <recommendedName>
        <fullName evidence="4">DNA repair protein</fullName>
    </recommendedName>
</protein>
<name>A0ABV3YVB4_9PSED</name>
<dbReference type="EMBL" id="JBFTEG010000011">
    <property type="protein sequence ID" value="MEX6503281.1"/>
    <property type="molecule type" value="Genomic_DNA"/>
</dbReference>
<reference evidence="2 3" key="1">
    <citation type="submission" date="2024-07" db="EMBL/GenBank/DDBJ databases">
        <authorList>
            <person name="Li M."/>
        </authorList>
    </citation>
    <scope>NUCLEOTIDE SEQUENCE [LARGE SCALE GENOMIC DNA]</scope>
    <source>
        <strain evidence="2 3">25A3E</strain>
    </source>
</reference>
<dbReference type="RefSeq" id="WP_369288238.1">
    <property type="nucleotide sequence ID" value="NZ_JBFTEG010000011.1"/>
</dbReference>
<evidence type="ECO:0000313" key="3">
    <source>
        <dbReference type="Proteomes" id="UP001560296"/>
    </source>
</evidence>
<evidence type="ECO:0000313" key="2">
    <source>
        <dbReference type="EMBL" id="MEX6503281.1"/>
    </source>
</evidence>
<keyword evidence="1" id="KW-0472">Membrane</keyword>
<evidence type="ECO:0000256" key="1">
    <source>
        <dbReference type="SAM" id="Phobius"/>
    </source>
</evidence>
<dbReference type="Proteomes" id="UP001560296">
    <property type="component" value="Unassembled WGS sequence"/>
</dbReference>
<comment type="caution">
    <text evidence="2">The sequence shown here is derived from an EMBL/GenBank/DDBJ whole genome shotgun (WGS) entry which is preliminary data.</text>
</comment>